<gene>
    <name evidence="5" type="ORF">LMG29542_02721</name>
</gene>
<feature type="domain" description="Bacterial type II secretion system protein E" evidence="4">
    <location>
        <begin position="312"/>
        <end position="326"/>
    </location>
</feature>
<dbReference type="EMBL" id="CADIKH010000011">
    <property type="protein sequence ID" value="CAB3755888.1"/>
    <property type="molecule type" value="Genomic_DNA"/>
</dbReference>
<dbReference type="GO" id="GO:0005886">
    <property type="term" value="C:plasma membrane"/>
    <property type="evidence" value="ECO:0007669"/>
    <property type="project" value="TreeGrafter"/>
</dbReference>
<dbReference type="AlphaFoldDB" id="A0A6J5DPD9"/>
<evidence type="ECO:0000256" key="1">
    <source>
        <dbReference type="ARBA" id="ARBA00006611"/>
    </source>
</evidence>
<dbReference type="Gene3D" id="3.40.50.300">
    <property type="entry name" value="P-loop containing nucleotide triphosphate hydrolases"/>
    <property type="match status" value="1"/>
</dbReference>
<keyword evidence="3" id="KW-0067">ATP-binding</keyword>
<dbReference type="InterPro" id="IPR027417">
    <property type="entry name" value="P-loop_NTPase"/>
</dbReference>
<dbReference type="InterPro" id="IPR001482">
    <property type="entry name" value="T2SS/T4SS_dom"/>
</dbReference>
<dbReference type="Pfam" id="PF00437">
    <property type="entry name" value="T2SSE"/>
    <property type="match status" value="1"/>
</dbReference>
<dbReference type="PROSITE" id="PS00662">
    <property type="entry name" value="T2SP_E"/>
    <property type="match status" value="1"/>
</dbReference>
<evidence type="ECO:0000256" key="2">
    <source>
        <dbReference type="ARBA" id="ARBA00022741"/>
    </source>
</evidence>
<protein>
    <recommendedName>
        <fullName evidence="4">Bacterial type II secretion system protein E domain-containing protein</fullName>
    </recommendedName>
</protein>
<dbReference type="GO" id="GO:0016887">
    <property type="term" value="F:ATP hydrolysis activity"/>
    <property type="evidence" value="ECO:0007669"/>
    <property type="project" value="TreeGrafter"/>
</dbReference>
<evidence type="ECO:0000256" key="3">
    <source>
        <dbReference type="ARBA" id="ARBA00022840"/>
    </source>
</evidence>
<name>A0A6J5DPD9_9BURK</name>
<dbReference type="RefSeq" id="WP_175226978.1">
    <property type="nucleotide sequence ID" value="NZ_CADIKH010000011.1"/>
</dbReference>
<dbReference type="GO" id="GO:0005524">
    <property type="term" value="F:ATP binding"/>
    <property type="evidence" value="ECO:0007669"/>
    <property type="project" value="UniProtKB-KW"/>
</dbReference>
<accession>A0A6J5DPD9</accession>
<organism evidence="5 6">
    <name type="scientific">Paraburkholderia humisilvae</name>
    <dbReference type="NCBI Taxonomy" id="627669"/>
    <lineage>
        <taxon>Bacteria</taxon>
        <taxon>Pseudomonadati</taxon>
        <taxon>Pseudomonadota</taxon>
        <taxon>Betaproteobacteria</taxon>
        <taxon>Burkholderiales</taxon>
        <taxon>Burkholderiaceae</taxon>
        <taxon>Paraburkholderia</taxon>
    </lineage>
</organism>
<dbReference type="PANTHER" id="PTHR30258">
    <property type="entry name" value="TYPE II SECRETION SYSTEM PROTEIN GSPE-RELATED"/>
    <property type="match status" value="1"/>
</dbReference>
<evidence type="ECO:0000313" key="6">
    <source>
        <dbReference type="Proteomes" id="UP000494363"/>
    </source>
</evidence>
<evidence type="ECO:0000259" key="4">
    <source>
        <dbReference type="PROSITE" id="PS00662"/>
    </source>
</evidence>
<sequence>MDLSEVVALESSDARVISVKGSPYEVPEAARHAAALLSDWTLVVVESYKSDHGVRAYELLLNRLGVKCERRFVNLEQFAKLREGAAAKSSEKADSKMQIRAIGLIKQCVKEGASDMHILNYANRTVLKMRIHGLLFEKMELSPEEGQSLCRCMYESMTDVAEPNYNDRETQDGRLSREFLKSAGLNGARIATRPMEYGNLLVLRLLYGNMKKQKTLANLGYNVRQVSAIQQMLRRRGVNIFSGVTGSGKSTSLQVVLSMLLELHHRLINLLTVEQPLEYVIEGAVQTPLVVANMDDLNAISEAWAKSISNLMRLDPDYIMVGELRDLASAIAAIHAALTGHGLWTTTHARDGFASLDRLADLGVPDRRLGDAALFTGLINQSLAPVLCPACKRPFKQHMKELAPDLRERVERYCLPAAVFLRGDQQDCEVCGGIGVVDRTVVAEVVLTNQRLLNVYRAADGGSSAARTYWVNEMGGITKCQHLIQKINEGIVDPYFGEEAVCGLDEDSLTIG</sequence>
<dbReference type="SUPFAM" id="SSF52540">
    <property type="entry name" value="P-loop containing nucleoside triphosphate hydrolases"/>
    <property type="match status" value="1"/>
</dbReference>
<keyword evidence="6" id="KW-1185">Reference proteome</keyword>
<proteinExistence type="inferred from homology"/>
<dbReference type="PANTHER" id="PTHR30258:SF1">
    <property type="entry name" value="PROTEIN TRANSPORT PROTEIN HOFB HOMOLOG"/>
    <property type="match status" value="1"/>
</dbReference>
<dbReference type="Gene3D" id="3.30.450.90">
    <property type="match status" value="1"/>
</dbReference>
<dbReference type="Proteomes" id="UP000494363">
    <property type="component" value="Unassembled WGS sequence"/>
</dbReference>
<comment type="similarity">
    <text evidence="1">Belongs to the GSP E family.</text>
</comment>
<evidence type="ECO:0000313" key="5">
    <source>
        <dbReference type="EMBL" id="CAB3755888.1"/>
    </source>
</evidence>
<keyword evidence="2" id="KW-0547">Nucleotide-binding</keyword>
<reference evidence="5 6" key="1">
    <citation type="submission" date="2020-04" db="EMBL/GenBank/DDBJ databases">
        <authorList>
            <person name="De Canck E."/>
        </authorList>
    </citation>
    <scope>NUCLEOTIDE SEQUENCE [LARGE SCALE GENOMIC DNA]</scope>
    <source>
        <strain evidence="5 6">LMG 29542</strain>
    </source>
</reference>